<evidence type="ECO:0000313" key="2">
    <source>
        <dbReference type="Proteomes" id="UP000030108"/>
    </source>
</evidence>
<dbReference type="AlphaFoldDB" id="X8JC14"/>
<comment type="caution">
    <text evidence="1">The sequence shown here is derived from an EMBL/GenBank/DDBJ whole genome shotgun (WGS) entry which is preliminary data.</text>
</comment>
<dbReference type="EMBL" id="JATN01000319">
    <property type="protein sequence ID" value="EUC60796.1"/>
    <property type="molecule type" value="Genomic_DNA"/>
</dbReference>
<proteinExistence type="predicted"/>
<sequence>MVKAFIEHFMKLVTRKRKAIKYRKSRKRQQTQQPTNQIYQENEMEDLIKIVLDEGEDARDHDSDAEDDTELSGDMVMLDADRALHDTFVIKKTTTEAVQFARNVLKLAISNSMLALLKGYSAASLAHKLHDSPSLQAKFEGLIKASLSQLKTDRWALARRVPTQWNSDYECLLSLLELCPCVEMLMADSENNLQHLALNTEQWEILE</sequence>
<feature type="non-terminal residue" evidence="1">
    <location>
        <position position="207"/>
    </location>
</feature>
<accession>X8JC14</accession>
<gene>
    <name evidence="1" type="ORF">RSOL_365480</name>
</gene>
<reference evidence="2" key="1">
    <citation type="journal article" date="2014" name="Genome Announc.">
        <title>Draft genome sequence of the plant-pathogenic soil fungus Rhizoctonia solani anastomosis group 3 strain Rhs1AP.</title>
        <authorList>
            <person name="Cubeta M.A."/>
            <person name="Thomas E."/>
            <person name="Dean R.A."/>
            <person name="Jabaji S."/>
            <person name="Neate S.M."/>
            <person name="Tavantzis S."/>
            <person name="Toda T."/>
            <person name="Vilgalys R."/>
            <person name="Bharathan N."/>
            <person name="Fedorova-Abrams N."/>
            <person name="Pakala S.B."/>
            <person name="Pakala S.M."/>
            <person name="Zafar N."/>
            <person name="Joardar V."/>
            <person name="Losada L."/>
            <person name="Nierman W.C."/>
        </authorList>
    </citation>
    <scope>NUCLEOTIDE SEQUENCE [LARGE SCALE GENOMIC DNA]</scope>
    <source>
        <strain evidence="2">AG-3</strain>
    </source>
</reference>
<name>X8JC14_9AGAM</name>
<evidence type="ECO:0000313" key="1">
    <source>
        <dbReference type="EMBL" id="EUC60796.1"/>
    </source>
</evidence>
<protein>
    <submittedName>
        <fullName evidence="1">Uncharacterized protein</fullName>
    </submittedName>
</protein>
<organism evidence="1 2">
    <name type="scientific">Rhizoctonia solani AG-3 Rhs1AP</name>
    <dbReference type="NCBI Taxonomy" id="1086054"/>
    <lineage>
        <taxon>Eukaryota</taxon>
        <taxon>Fungi</taxon>
        <taxon>Dikarya</taxon>
        <taxon>Basidiomycota</taxon>
        <taxon>Agaricomycotina</taxon>
        <taxon>Agaricomycetes</taxon>
        <taxon>Cantharellales</taxon>
        <taxon>Ceratobasidiaceae</taxon>
        <taxon>Rhizoctonia</taxon>
    </lineage>
</organism>
<dbReference type="Proteomes" id="UP000030108">
    <property type="component" value="Unassembled WGS sequence"/>
</dbReference>